<accession>A0A0R1RIQ2</accession>
<comment type="caution">
    <text evidence="1">The sequence shown here is derived from an EMBL/GenBank/DDBJ whole genome shotgun (WGS) entry which is preliminary data.</text>
</comment>
<proteinExistence type="predicted"/>
<organism evidence="1 2">
    <name type="scientific">Furfurilactobacillus rossiae DSM 15814</name>
    <dbReference type="NCBI Taxonomy" id="1114972"/>
    <lineage>
        <taxon>Bacteria</taxon>
        <taxon>Bacillati</taxon>
        <taxon>Bacillota</taxon>
        <taxon>Bacilli</taxon>
        <taxon>Lactobacillales</taxon>
        <taxon>Lactobacillaceae</taxon>
        <taxon>Furfurilactobacillus</taxon>
    </lineage>
</organism>
<dbReference type="STRING" id="1114972.FD35_GL001726"/>
<dbReference type="Proteomes" id="UP000051999">
    <property type="component" value="Unassembled WGS sequence"/>
</dbReference>
<name>A0A0R1RIQ2_9LACO</name>
<dbReference type="RefSeq" id="WP_017262268.1">
    <property type="nucleotide sequence ID" value="NZ_AUAW01000005.1"/>
</dbReference>
<dbReference type="PATRIC" id="fig|1114972.6.peg.1754"/>
<reference evidence="1 2" key="1">
    <citation type="journal article" date="2015" name="Genome Announc.">
        <title>Expanding the biotechnology potential of lactobacilli through comparative genomics of 213 strains and associated genera.</title>
        <authorList>
            <person name="Sun Z."/>
            <person name="Harris H.M."/>
            <person name="McCann A."/>
            <person name="Guo C."/>
            <person name="Argimon S."/>
            <person name="Zhang W."/>
            <person name="Yang X."/>
            <person name="Jeffery I.B."/>
            <person name="Cooney J.C."/>
            <person name="Kagawa T.F."/>
            <person name="Liu W."/>
            <person name="Song Y."/>
            <person name="Salvetti E."/>
            <person name="Wrobel A."/>
            <person name="Rasinkangas P."/>
            <person name="Parkhill J."/>
            <person name="Rea M.C."/>
            <person name="O'Sullivan O."/>
            <person name="Ritari J."/>
            <person name="Douillard F.P."/>
            <person name="Paul Ross R."/>
            <person name="Yang R."/>
            <person name="Briner A.E."/>
            <person name="Felis G.E."/>
            <person name="de Vos W.M."/>
            <person name="Barrangou R."/>
            <person name="Klaenhammer T.R."/>
            <person name="Caufield P.W."/>
            <person name="Cui Y."/>
            <person name="Zhang H."/>
            <person name="O'Toole P.W."/>
        </authorList>
    </citation>
    <scope>NUCLEOTIDE SEQUENCE [LARGE SCALE GENOMIC DNA]</scope>
    <source>
        <strain evidence="1 2">DSM 15814</strain>
    </source>
</reference>
<protein>
    <submittedName>
        <fullName evidence="1">Uncharacterized protein</fullName>
    </submittedName>
</protein>
<dbReference type="EMBL" id="AZFF01000003">
    <property type="protein sequence ID" value="KRL56631.1"/>
    <property type="molecule type" value="Genomic_DNA"/>
</dbReference>
<dbReference type="AlphaFoldDB" id="A0A0R1RIQ2"/>
<evidence type="ECO:0000313" key="1">
    <source>
        <dbReference type="EMBL" id="KRL56631.1"/>
    </source>
</evidence>
<keyword evidence="2" id="KW-1185">Reference proteome</keyword>
<gene>
    <name evidence="1" type="ORF">FD35_GL001726</name>
</gene>
<sequence length="147" mass="16875">MTYDDYQQQVKPLNDQISDLTEVLFFKFKKLMEQNSSTLFSLALDESFNFIDKDDKPIETEDDTYIQLFSIGSTPLYLNTSSKEVCTLNFDPDLGFKVPQAVSDDALQKCFRYKDNYLSAMHIVGLDGIFNKNLENQKNIIASLTNI</sequence>
<evidence type="ECO:0000313" key="2">
    <source>
        <dbReference type="Proteomes" id="UP000051999"/>
    </source>
</evidence>
<dbReference type="eggNOG" id="ENOG50319VG">
    <property type="taxonomic scope" value="Bacteria"/>
</dbReference>